<gene>
    <name evidence="2" type="ORF">HF394_06625</name>
</gene>
<dbReference type="EMBL" id="CP051177">
    <property type="protein sequence ID" value="QKX50292.1"/>
    <property type="molecule type" value="Genomic_DNA"/>
</dbReference>
<evidence type="ECO:0000313" key="2">
    <source>
        <dbReference type="EMBL" id="QKX50292.1"/>
    </source>
</evidence>
<dbReference type="PROSITE" id="PS51257">
    <property type="entry name" value="PROKAR_LIPOPROTEIN"/>
    <property type="match status" value="1"/>
</dbReference>
<sequence>MKKISLMASGLLVLVLAACSNETGNSAAEEADSLLKSDWKSVAEEAAGQEVNMYMWGGNENINRYLDEWVAPRLQEEHDVELNRVPVNDAQDFVNQLVDEKSAGKTEGSMDIIWINGENFKAAKDNGLLWGNFTGQLPNFQDYIDPEAPEVAADFGEPVEGLEAPWGKAQFVLVYDEDKVKNPPKSMEELAAWAKENPGKFTYPALPDFTGSAFIRHVLYETTGGHEQYQQPAAEIADLETRLEPMWQYLNGIEPYLWRKGETYPESLAKQEQLFASGEVWMTMSYDPALAASEVLKGRFPESTRTYVLDGGTLANTHYLSIPFNSSQKAGAMVAINEMMSPEAQTAKLSPENWGDLSALNFEKLSAEQQQALNDVNLGAATLPIEELEQKRLPELSSDYIEIIEKGWMENVAKD</sequence>
<proteinExistence type="predicted"/>
<organism evidence="2 3">
    <name type="scientific">Planococcus glaciei</name>
    <dbReference type="NCBI Taxonomy" id="459472"/>
    <lineage>
        <taxon>Bacteria</taxon>
        <taxon>Bacillati</taxon>
        <taxon>Bacillota</taxon>
        <taxon>Bacilli</taxon>
        <taxon>Bacillales</taxon>
        <taxon>Caryophanaceae</taxon>
        <taxon>Planococcus</taxon>
    </lineage>
</organism>
<dbReference type="Gene3D" id="3.40.190.10">
    <property type="entry name" value="Periplasmic binding protein-like II"/>
    <property type="match status" value="2"/>
</dbReference>
<dbReference type="PANTHER" id="PTHR42779:SF1">
    <property type="entry name" value="PROTEIN YNJB"/>
    <property type="match status" value="1"/>
</dbReference>
<feature type="signal peptide" evidence="1">
    <location>
        <begin position="1"/>
        <end position="27"/>
    </location>
</feature>
<name>A0A7H8Q9T4_9BACL</name>
<accession>A0A7H8Q9T4</accession>
<dbReference type="SUPFAM" id="SSF53850">
    <property type="entry name" value="Periplasmic binding protein-like II"/>
    <property type="match status" value="1"/>
</dbReference>
<dbReference type="AlphaFoldDB" id="A0A7H8Q9T4"/>
<reference evidence="3" key="2">
    <citation type="submission" date="2020-06" db="EMBL/GenBank/DDBJ databases">
        <title>Isolation of Planomicrobium glaciei.</title>
        <authorList>
            <person name="Malisova L."/>
            <person name="Safrankova R."/>
            <person name="Jakubu V."/>
            <person name="Spanelova P."/>
        </authorList>
    </citation>
    <scope>NUCLEOTIDE SEQUENCE [LARGE SCALE GENOMIC DNA]</scope>
    <source>
        <strain evidence="3">NRL-ATB46093</strain>
    </source>
</reference>
<feature type="chain" id="PRO_5028931833" evidence="1">
    <location>
        <begin position="28"/>
        <end position="415"/>
    </location>
</feature>
<evidence type="ECO:0000256" key="1">
    <source>
        <dbReference type="SAM" id="SignalP"/>
    </source>
</evidence>
<dbReference type="Pfam" id="PF13416">
    <property type="entry name" value="SBP_bac_8"/>
    <property type="match status" value="1"/>
</dbReference>
<dbReference type="Proteomes" id="UP000509222">
    <property type="component" value="Chromosome"/>
</dbReference>
<dbReference type="InterPro" id="IPR027020">
    <property type="entry name" value="YnjB"/>
</dbReference>
<keyword evidence="1" id="KW-0732">Signal</keyword>
<dbReference type="PANTHER" id="PTHR42779">
    <property type="entry name" value="PROTEIN YNJB"/>
    <property type="match status" value="1"/>
</dbReference>
<dbReference type="RefSeq" id="WP_176294328.1">
    <property type="nucleotide sequence ID" value="NZ_CP051177.1"/>
</dbReference>
<dbReference type="PIRSF" id="PIRSF029172">
    <property type="entry name" value="UCP029172_ABC_sbc_YnjB"/>
    <property type="match status" value="1"/>
</dbReference>
<dbReference type="NCBIfam" id="NF008633">
    <property type="entry name" value="PRK11622.1"/>
    <property type="match status" value="1"/>
</dbReference>
<protein>
    <submittedName>
        <fullName evidence="2">ABC transporter substrate-binding protein</fullName>
    </submittedName>
</protein>
<evidence type="ECO:0000313" key="3">
    <source>
        <dbReference type="Proteomes" id="UP000509222"/>
    </source>
</evidence>
<keyword evidence="3" id="KW-1185">Reference proteome</keyword>
<reference evidence="2 3" key="1">
    <citation type="submission" date="2020-04" db="EMBL/GenBank/DDBJ databases">
        <authorList>
            <person name="Pajer P."/>
            <person name="Broz P."/>
        </authorList>
    </citation>
    <scope>NUCLEOTIDE SEQUENCE [LARGE SCALE GENOMIC DNA]</scope>
    <source>
        <strain evidence="3">NRL-ATB46093</strain>
    </source>
</reference>
<dbReference type="InterPro" id="IPR006059">
    <property type="entry name" value="SBP"/>
</dbReference>